<evidence type="ECO:0000313" key="3">
    <source>
        <dbReference type="Proteomes" id="UP000812966"/>
    </source>
</evidence>
<accession>A0A8K0JNR5</accession>
<comment type="caution">
    <text evidence="2">The sequence shown here is derived from an EMBL/GenBank/DDBJ whole genome shotgun (WGS) entry which is preliminary data.</text>
</comment>
<sequence length="187" mass="21034">MHKFPSPSFPAMGRSVRLIVSSSTLPLLPAPASSSSSLSMLIAASPLRCMSTSRPALAFGLAPGRSTYEKSNHSDGNNNSYDRPKRSYDRPNRSFDDRRPPRRNYDDDGNGETSSYSRYGNDERRLGRNYNSYSKPSYQQQDKSKMYASRGCYNVSSHTSLRHLDLGTKKLMDPFCYSVETVSRCVF</sequence>
<feature type="region of interest" description="Disordered" evidence="1">
    <location>
        <begin position="67"/>
        <end position="143"/>
    </location>
</feature>
<dbReference type="Proteomes" id="UP000812966">
    <property type="component" value="Unassembled WGS sequence"/>
</dbReference>
<gene>
    <name evidence="2" type="ORF">FFLO_02249</name>
</gene>
<dbReference type="AlphaFoldDB" id="A0A8K0JNR5"/>
<evidence type="ECO:0000313" key="2">
    <source>
        <dbReference type="EMBL" id="KAG7562357.1"/>
    </source>
</evidence>
<dbReference type="EMBL" id="JABELV010000034">
    <property type="protein sequence ID" value="KAG7562357.1"/>
    <property type="molecule type" value="Genomic_DNA"/>
</dbReference>
<reference evidence="2" key="1">
    <citation type="submission" date="2020-04" db="EMBL/GenBank/DDBJ databases">
        <title>Analysis of mating type loci in Filobasidium floriforme.</title>
        <authorList>
            <person name="Nowrousian M."/>
        </authorList>
    </citation>
    <scope>NUCLEOTIDE SEQUENCE</scope>
    <source>
        <strain evidence="2">CBS 6242</strain>
    </source>
</reference>
<name>A0A8K0JNR5_9TREE</name>
<organism evidence="2 3">
    <name type="scientific">Filobasidium floriforme</name>
    <dbReference type="NCBI Taxonomy" id="5210"/>
    <lineage>
        <taxon>Eukaryota</taxon>
        <taxon>Fungi</taxon>
        <taxon>Dikarya</taxon>
        <taxon>Basidiomycota</taxon>
        <taxon>Agaricomycotina</taxon>
        <taxon>Tremellomycetes</taxon>
        <taxon>Filobasidiales</taxon>
        <taxon>Filobasidiaceae</taxon>
        <taxon>Filobasidium</taxon>
    </lineage>
</organism>
<protein>
    <submittedName>
        <fullName evidence="2">Uncharacterized protein</fullName>
    </submittedName>
</protein>
<feature type="compositionally biased region" description="Basic and acidic residues" evidence="1">
    <location>
        <begin position="82"/>
        <end position="106"/>
    </location>
</feature>
<proteinExistence type="predicted"/>
<feature type="compositionally biased region" description="Polar residues" evidence="1">
    <location>
        <begin position="129"/>
        <end position="141"/>
    </location>
</feature>
<evidence type="ECO:0000256" key="1">
    <source>
        <dbReference type="SAM" id="MobiDB-lite"/>
    </source>
</evidence>
<keyword evidence="3" id="KW-1185">Reference proteome</keyword>